<reference evidence="2 3" key="1">
    <citation type="submission" date="2016-10" db="EMBL/GenBank/DDBJ databases">
        <authorList>
            <person name="de Groot N.N."/>
        </authorList>
    </citation>
    <scope>NUCLEOTIDE SEQUENCE [LARGE SCALE GENOMIC DNA]</scope>
    <source>
        <strain evidence="2 3">DSM 15230</strain>
    </source>
</reference>
<dbReference type="RefSeq" id="WP_091364776.1">
    <property type="nucleotide sequence ID" value="NZ_FMXA01000014.1"/>
</dbReference>
<keyword evidence="1" id="KW-0812">Transmembrane</keyword>
<dbReference type="STRING" id="209880.SAMN02910343_01179"/>
<evidence type="ECO:0000313" key="2">
    <source>
        <dbReference type="EMBL" id="SDA53808.1"/>
    </source>
</evidence>
<feature type="transmembrane region" description="Helical" evidence="1">
    <location>
        <begin position="7"/>
        <end position="27"/>
    </location>
</feature>
<dbReference type="GO" id="GO:0005886">
    <property type="term" value="C:plasma membrane"/>
    <property type="evidence" value="ECO:0007669"/>
    <property type="project" value="TreeGrafter"/>
</dbReference>
<dbReference type="PANTHER" id="PTHR38442">
    <property type="entry name" value="INNER MEMBRANE PROTEIN-RELATED"/>
    <property type="match status" value="1"/>
</dbReference>
<dbReference type="AlphaFoldDB" id="A0A1G5W6S5"/>
<protein>
    <submittedName>
        <fullName evidence="2">Uncharacterized membrane-anchored protein YjiN, DUF445 family</fullName>
    </submittedName>
</protein>
<proteinExistence type="predicted"/>
<evidence type="ECO:0000256" key="1">
    <source>
        <dbReference type="SAM" id="Phobius"/>
    </source>
</evidence>
<feature type="transmembrane region" description="Helical" evidence="1">
    <location>
        <begin position="33"/>
        <end position="53"/>
    </location>
</feature>
<sequence>MKNGKVGMADGLLVLSMALCLFSYMYMETSCGKLLFHMALAAGIAGLADWYAVRSLFHKPLGIGFHTDIIKNSRVKMMAAARNMLMEQIFTVPALYRLCKLHPPLMVCRQWIQENQELCTAWLARCIQVVLEHMDLEASIHGKGDVDLIGFAGPAVTGTLEDIKGDPFWDAVTREARRLYHLPVMENMLNRLFEEAVAYYGEGSTGRKMAGKLLLSKKEELLKRGEERFLQSQIIASLVEQAWSVWLQSLTGEKRQQLNYRLNQLFMKWVQNAVREETERDDAAQKIAAALIDWILALSGNRERMLERSFSYWLIRKIPDIHQLMDRTVMQWMERYSGQEISDFMEQSLYRDLQIIRVNGTLIGAVLGFLFELAYMAAGGI</sequence>
<dbReference type="PANTHER" id="PTHR38442:SF1">
    <property type="entry name" value="INNER MEMBRANE PROTEIN"/>
    <property type="match status" value="1"/>
</dbReference>
<dbReference type="GeneID" id="87756195"/>
<dbReference type="OrthoDB" id="9769590at2"/>
<gene>
    <name evidence="2" type="ORF">SAMN02910343_01179</name>
</gene>
<dbReference type="Pfam" id="PF04286">
    <property type="entry name" value="DUF445"/>
    <property type="match status" value="1"/>
</dbReference>
<evidence type="ECO:0000313" key="3">
    <source>
        <dbReference type="Proteomes" id="UP000199689"/>
    </source>
</evidence>
<keyword evidence="3" id="KW-1185">Reference proteome</keyword>
<feature type="transmembrane region" description="Helical" evidence="1">
    <location>
        <begin position="355"/>
        <end position="378"/>
    </location>
</feature>
<keyword evidence="1" id="KW-0472">Membrane</keyword>
<name>A0A1G5W6S5_9FIRM</name>
<keyword evidence="1" id="KW-1133">Transmembrane helix</keyword>
<dbReference type="InterPro" id="IPR007383">
    <property type="entry name" value="DUF445"/>
</dbReference>
<accession>A0A1G5W6S5</accession>
<organism evidence="2 3">
    <name type="scientific">Allisonella histaminiformans</name>
    <dbReference type="NCBI Taxonomy" id="209880"/>
    <lineage>
        <taxon>Bacteria</taxon>
        <taxon>Bacillati</taxon>
        <taxon>Bacillota</taxon>
        <taxon>Negativicutes</taxon>
        <taxon>Veillonellales</taxon>
        <taxon>Veillonellaceae</taxon>
        <taxon>Allisonella</taxon>
    </lineage>
</organism>
<dbReference type="Proteomes" id="UP000199689">
    <property type="component" value="Unassembled WGS sequence"/>
</dbReference>
<dbReference type="EMBL" id="FMXA01000014">
    <property type="protein sequence ID" value="SDA53808.1"/>
    <property type="molecule type" value="Genomic_DNA"/>
</dbReference>